<sequence>MRELPGGGGRPVVLLESLLRLKEINEPNINQQEARHLHPWGTSRYIRNTGCHRSEPSHTVAHSYRYPEGVCALAIRHNDISPPGFLLQHRIWMAQVSRVLRLVTLNRQLMKVHRSLPHIVSSVLRRITCKQDAK</sequence>
<keyword evidence="2" id="KW-1185">Reference proteome</keyword>
<dbReference type="Proteomes" id="UP001432146">
    <property type="component" value="Unassembled WGS sequence"/>
</dbReference>
<gene>
    <name evidence="1" type="ORF">QLX08_002048</name>
</gene>
<accession>A0AAW1ACS4</accession>
<dbReference type="AlphaFoldDB" id="A0AAW1ACS4"/>
<dbReference type="EMBL" id="JAWNGG020000026">
    <property type="protein sequence ID" value="KAK9307822.1"/>
    <property type="molecule type" value="Genomic_DNA"/>
</dbReference>
<protein>
    <submittedName>
        <fullName evidence="1">Uncharacterized protein</fullName>
    </submittedName>
</protein>
<evidence type="ECO:0000313" key="2">
    <source>
        <dbReference type="Proteomes" id="UP001432146"/>
    </source>
</evidence>
<comment type="caution">
    <text evidence="1">The sequence shown here is derived from an EMBL/GenBank/DDBJ whole genome shotgun (WGS) entry which is preliminary data.</text>
</comment>
<reference evidence="1 2" key="1">
    <citation type="submission" date="2024-05" db="EMBL/GenBank/DDBJ databases">
        <title>The nuclear and mitochondrial genome assemblies of Tetragonisca angustula (Apidae: Meliponini), a tiny yet remarkable pollinator in the Neotropics.</title>
        <authorList>
            <person name="Ferrari R."/>
            <person name="Ricardo P.C."/>
            <person name="Dias F.C."/>
            <person name="Araujo N.S."/>
            <person name="Soares D.O."/>
            <person name="Zhou Q.-S."/>
            <person name="Zhu C.-D."/>
            <person name="Coutinho L."/>
            <person name="Airas M.C."/>
            <person name="Batista T.M."/>
        </authorList>
    </citation>
    <scope>NUCLEOTIDE SEQUENCE [LARGE SCALE GENOMIC DNA]</scope>
    <source>
        <strain evidence="1">ASF017062</strain>
        <tissue evidence="1">Abdomen</tissue>
    </source>
</reference>
<proteinExistence type="predicted"/>
<name>A0AAW1ACS4_9HYME</name>
<organism evidence="1 2">
    <name type="scientific">Tetragonisca angustula</name>
    <dbReference type="NCBI Taxonomy" id="166442"/>
    <lineage>
        <taxon>Eukaryota</taxon>
        <taxon>Metazoa</taxon>
        <taxon>Ecdysozoa</taxon>
        <taxon>Arthropoda</taxon>
        <taxon>Hexapoda</taxon>
        <taxon>Insecta</taxon>
        <taxon>Pterygota</taxon>
        <taxon>Neoptera</taxon>
        <taxon>Endopterygota</taxon>
        <taxon>Hymenoptera</taxon>
        <taxon>Apocrita</taxon>
        <taxon>Aculeata</taxon>
        <taxon>Apoidea</taxon>
        <taxon>Anthophila</taxon>
        <taxon>Apidae</taxon>
        <taxon>Tetragonisca</taxon>
    </lineage>
</organism>
<evidence type="ECO:0000313" key="1">
    <source>
        <dbReference type="EMBL" id="KAK9307822.1"/>
    </source>
</evidence>